<reference evidence="4" key="1">
    <citation type="journal article" date="2010" name="ISME J.">
        <title>The complete genome sequence of the algal symbiont Dinoroseobacter shibae: a hitchhiker's guide to life in the sea.</title>
        <authorList>
            <person name="Wagner-Dobler I."/>
            <person name="Ballhausen B."/>
            <person name="Berger M."/>
            <person name="Brinkhoff T."/>
            <person name="Buchholz I."/>
            <person name="Bunk B."/>
            <person name="Cypionka H."/>
            <person name="Daniel R."/>
            <person name="Drepper T."/>
            <person name="Gerdts G."/>
            <person name="Hahnke S."/>
            <person name="Han C."/>
            <person name="Jahn D."/>
            <person name="Kalhoefer D."/>
            <person name="Kiss H."/>
            <person name="Klenk H.P."/>
            <person name="Kyrpides N."/>
            <person name="Liebl W."/>
            <person name="Liesegang H."/>
            <person name="Meincke L."/>
            <person name="Pati A."/>
            <person name="Petersen J."/>
            <person name="Piekarski T."/>
            <person name="Pommerenke C."/>
            <person name="Pradella S."/>
            <person name="Pukall R."/>
            <person name="Rabus R."/>
            <person name="Stackebrandt E."/>
            <person name="Thole S."/>
            <person name="Thompson L."/>
            <person name="Tielen P."/>
            <person name="Tomasch J."/>
            <person name="von Jan M."/>
            <person name="Wanphrut N."/>
            <person name="Wichels A."/>
            <person name="Zech H."/>
            <person name="Simon M."/>
        </authorList>
    </citation>
    <scope>NUCLEOTIDE SEQUENCE [LARGE SCALE GENOMIC DNA]</scope>
    <source>
        <strain evidence="4">DSM 16493 / NCIMB 14021 / DFL 12</strain>
    </source>
</reference>
<dbReference type="Gene3D" id="3.10.350.10">
    <property type="entry name" value="LysM domain"/>
    <property type="match status" value="2"/>
</dbReference>
<gene>
    <name evidence="3" type="ordered locus">Dshi_2138</name>
</gene>
<accession>A8LQK7</accession>
<evidence type="ECO:0000313" key="4">
    <source>
        <dbReference type="Proteomes" id="UP000006833"/>
    </source>
</evidence>
<proteinExistence type="predicted"/>
<keyword evidence="4" id="KW-1185">Reference proteome</keyword>
<dbReference type="CDD" id="cd00118">
    <property type="entry name" value="LysM"/>
    <property type="match status" value="2"/>
</dbReference>
<dbReference type="InterPro" id="IPR018392">
    <property type="entry name" value="LysM"/>
</dbReference>
<feature type="compositionally biased region" description="Pro residues" evidence="1">
    <location>
        <begin position="260"/>
        <end position="273"/>
    </location>
</feature>
<dbReference type="CDD" id="cd12797">
    <property type="entry name" value="M23_peptidase"/>
    <property type="match status" value="1"/>
</dbReference>
<dbReference type="InterPro" id="IPR050570">
    <property type="entry name" value="Cell_wall_metabolism_enzyme"/>
</dbReference>
<dbReference type="eggNOG" id="COG0739">
    <property type="taxonomic scope" value="Bacteria"/>
</dbReference>
<dbReference type="InterPro" id="IPR036779">
    <property type="entry name" value="LysM_dom_sf"/>
</dbReference>
<dbReference type="PANTHER" id="PTHR21666">
    <property type="entry name" value="PEPTIDASE-RELATED"/>
    <property type="match status" value="1"/>
</dbReference>
<dbReference type="InterPro" id="IPR016047">
    <property type="entry name" value="M23ase_b-sheet_dom"/>
</dbReference>
<evidence type="ECO:0000259" key="2">
    <source>
        <dbReference type="PROSITE" id="PS51782"/>
    </source>
</evidence>
<dbReference type="InterPro" id="IPR011055">
    <property type="entry name" value="Dup_hybrid_motif"/>
</dbReference>
<dbReference type="SMART" id="SM00257">
    <property type="entry name" value="LysM"/>
    <property type="match status" value="2"/>
</dbReference>
<protein>
    <recommendedName>
        <fullName evidence="2">LysM domain-containing protein</fullName>
    </recommendedName>
</protein>
<dbReference type="Gene3D" id="2.70.70.10">
    <property type="entry name" value="Glucose Permease (Domain IIA)"/>
    <property type="match status" value="1"/>
</dbReference>
<dbReference type="PROSITE" id="PS51782">
    <property type="entry name" value="LYSM"/>
    <property type="match status" value="2"/>
</dbReference>
<sequence length="409" mass="42480">MRSDPKRGAPRPDKSRRLEPMTDISQPPKCGARRTASVLAICSALALAGCDTSTMDFDMRDAFGGPFSTAGAVGAPAAPRPEPDERGVISYADYQVVLSRQGDTANTIAARLGVDPGALARFNGLNPETVLREGEVLALPTRVAEPVGTTDIAVLASGAIERAELPEGTSSVDTPLVRAVPSAELSGPTPMQHKVQRGETAYSIARLYDISVRALADWNGLGPDLAVREGQVLLVPLTTAAAAPAAAPEQPAPGQGSVAPVPPSASTPLPEPEPVAAVPDAPDMGQFQTEASDSASFAFPVAGRIIRDYDKGRNDGIGIAADPGTPVVAAGDGEVAAITRDTDQVPILVLRHPDNLLTVYANVGDIAVEKGDTVRRGQQVATVATGDPSFLHFEIREGIESVDPVPYLN</sequence>
<dbReference type="eggNOG" id="COG1388">
    <property type="taxonomic scope" value="Bacteria"/>
</dbReference>
<evidence type="ECO:0000256" key="1">
    <source>
        <dbReference type="SAM" id="MobiDB-lite"/>
    </source>
</evidence>
<dbReference type="EMBL" id="CP000830">
    <property type="protein sequence ID" value="ABV93874.1"/>
    <property type="molecule type" value="Genomic_DNA"/>
</dbReference>
<dbReference type="STRING" id="398580.Dshi_2138"/>
<organism evidence="3 4">
    <name type="scientific">Dinoroseobacter shibae (strain DSM 16493 / NCIMB 14021 / DFL 12)</name>
    <dbReference type="NCBI Taxonomy" id="398580"/>
    <lineage>
        <taxon>Bacteria</taxon>
        <taxon>Pseudomonadati</taxon>
        <taxon>Pseudomonadota</taxon>
        <taxon>Alphaproteobacteria</taxon>
        <taxon>Rhodobacterales</taxon>
        <taxon>Roseobacteraceae</taxon>
        <taxon>Dinoroseobacter</taxon>
    </lineage>
</organism>
<feature type="region of interest" description="Disordered" evidence="1">
    <location>
        <begin position="245"/>
        <end position="273"/>
    </location>
</feature>
<dbReference type="SUPFAM" id="SSF54106">
    <property type="entry name" value="LysM domain"/>
    <property type="match status" value="2"/>
</dbReference>
<dbReference type="KEGG" id="dsh:Dshi_2138"/>
<dbReference type="Pfam" id="PF01476">
    <property type="entry name" value="LysM"/>
    <property type="match status" value="2"/>
</dbReference>
<dbReference type="PANTHER" id="PTHR21666:SF270">
    <property type="entry name" value="MUREIN HYDROLASE ACTIVATOR ENVC"/>
    <property type="match status" value="1"/>
</dbReference>
<feature type="domain" description="LysM" evidence="2">
    <location>
        <begin position="95"/>
        <end position="139"/>
    </location>
</feature>
<feature type="domain" description="LysM" evidence="2">
    <location>
        <begin position="191"/>
        <end position="235"/>
    </location>
</feature>
<feature type="region of interest" description="Disordered" evidence="1">
    <location>
        <begin position="1"/>
        <end position="30"/>
    </location>
</feature>
<name>A8LQK7_DINSH</name>
<feature type="compositionally biased region" description="Basic and acidic residues" evidence="1">
    <location>
        <begin position="1"/>
        <end position="20"/>
    </location>
</feature>
<dbReference type="Pfam" id="PF01551">
    <property type="entry name" value="Peptidase_M23"/>
    <property type="match status" value="1"/>
</dbReference>
<dbReference type="HOGENOM" id="CLU_741414_0_0_5"/>
<dbReference type="SUPFAM" id="SSF51261">
    <property type="entry name" value="Duplicated hybrid motif"/>
    <property type="match status" value="1"/>
</dbReference>
<evidence type="ECO:0000313" key="3">
    <source>
        <dbReference type="EMBL" id="ABV93874.1"/>
    </source>
</evidence>
<dbReference type="AlphaFoldDB" id="A8LQK7"/>
<dbReference type="Proteomes" id="UP000006833">
    <property type="component" value="Chromosome"/>
</dbReference>
<dbReference type="GO" id="GO:0004222">
    <property type="term" value="F:metalloendopeptidase activity"/>
    <property type="evidence" value="ECO:0007669"/>
    <property type="project" value="TreeGrafter"/>
</dbReference>